<protein>
    <submittedName>
        <fullName evidence="2">Uncharacterized protein</fullName>
    </submittedName>
</protein>
<evidence type="ECO:0000256" key="1">
    <source>
        <dbReference type="SAM" id="MobiDB-lite"/>
    </source>
</evidence>
<dbReference type="Proteomes" id="UP000643672">
    <property type="component" value="Unassembled WGS sequence"/>
</dbReference>
<feature type="region of interest" description="Disordered" evidence="1">
    <location>
        <begin position="1"/>
        <end position="41"/>
    </location>
</feature>
<accession>A0A8H8XE04</accession>
<reference evidence="2 3" key="1">
    <citation type="submission" date="2020-05" db="EMBL/GenBank/DDBJ databases">
        <authorList>
            <person name="Petersen J."/>
            <person name="Sayavedra L."/>
        </authorList>
    </citation>
    <scope>NUCLEOTIDE SEQUENCE [LARGE SCALE GENOMIC DNA]</scope>
    <source>
        <strain evidence="2">B thermophilus SOXS</strain>
    </source>
</reference>
<name>A0A8H8XE04_9GAMM</name>
<dbReference type="EMBL" id="CAESAQ020000076">
    <property type="protein sequence ID" value="CAB5501817.1"/>
    <property type="molecule type" value="Genomic_DNA"/>
</dbReference>
<sequence>MSNTGSKDVSNTHKVNTKSDTQLHFKSRPSCNQRLSQTYTR</sequence>
<organism evidence="2 3">
    <name type="scientific">Bathymodiolus thermophilus thioautotrophic gill symbiont</name>
    <dbReference type="NCBI Taxonomy" id="2360"/>
    <lineage>
        <taxon>Bacteria</taxon>
        <taxon>Pseudomonadati</taxon>
        <taxon>Pseudomonadota</taxon>
        <taxon>Gammaproteobacteria</taxon>
        <taxon>sulfur-oxidizing symbionts</taxon>
    </lineage>
</organism>
<proteinExistence type="predicted"/>
<evidence type="ECO:0000313" key="3">
    <source>
        <dbReference type="Proteomes" id="UP000643672"/>
    </source>
</evidence>
<evidence type="ECO:0000313" key="2">
    <source>
        <dbReference type="EMBL" id="CAB5501817.1"/>
    </source>
</evidence>
<gene>
    <name evidence="2" type="ORF">THERMOS_1456</name>
</gene>
<keyword evidence="3" id="KW-1185">Reference proteome</keyword>
<comment type="caution">
    <text evidence="2">The sequence shown here is derived from an EMBL/GenBank/DDBJ whole genome shotgun (WGS) entry which is preliminary data.</text>
</comment>
<dbReference type="AlphaFoldDB" id="A0A8H8XE04"/>